<feature type="region of interest" description="Disordered" evidence="1">
    <location>
        <begin position="1"/>
        <end position="69"/>
    </location>
</feature>
<organism evidence="2 3">
    <name type="scientific">Rhizodiscina lignyota</name>
    <dbReference type="NCBI Taxonomy" id="1504668"/>
    <lineage>
        <taxon>Eukaryota</taxon>
        <taxon>Fungi</taxon>
        <taxon>Dikarya</taxon>
        <taxon>Ascomycota</taxon>
        <taxon>Pezizomycotina</taxon>
        <taxon>Dothideomycetes</taxon>
        <taxon>Pleosporomycetidae</taxon>
        <taxon>Aulographales</taxon>
        <taxon>Rhizodiscinaceae</taxon>
        <taxon>Rhizodiscina</taxon>
    </lineage>
</organism>
<evidence type="ECO:0000313" key="2">
    <source>
        <dbReference type="EMBL" id="KAF2098884.1"/>
    </source>
</evidence>
<proteinExistence type="predicted"/>
<gene>
    <name evidence="2" type="ORF">NA57DRAFT_76119</name>
</gene>
<dbReference type="EMBL" id="ML978126">
    <property type="protein sequence ID" value="KAF2098884.1"/>
    <property type="molecule type" value="Genomic_DNA"/>
</dbReference>
<sequence length="192" mass="20659">MLFKSSSSKAEAKRAEAEAESAQASSSSAPHDDLPTYTPTASSGVPELEEPEQPPTEAAPGYAPPQNEASESNVLYPSLANGDPNEIIEVPMLASVEKPSVKRFLTGKKTIEQRVTVRKMKRGHYLMHYAKDVDGNYIGSGKAAHDASLVYVPSKSSKEDIQEQIYKTATSKEHYRGPAYGHVGMASSGFIG</sequence>
<reference evidence="2" key="1">
    <citation type="journal article" date="2020" name="Stud. Mycol.">
        <title>101 Dothideomycetes genomes: a test case for predicting lifestyles and emergence of pathogens.</title>
        <authorList>
            <person name="Haridas S."/>
            <person name="Albert R."/>
            <person name="Binder M."/>
            <person name="Bloem J."/>
            <person name="Labutti K."/>
            <person name="Salamov A."/>
            <person name="Andreopoulos B."/>
            <person name="Baker S."/>
            <person name="Barry K."/>
            <person name="Bills G."/>
            <person name="Bluhm B."/>
            <person name="Cannon C."/>
            <person name="Castanera R."/>
            <person name="Culley D."/>
            <person name="Daum C."/>
            <person name="Ezra D."/>
            <person name="Gonzalez J."/>
            <person name="Henrissat B."/>
            <person name="Kuo A."/>
            <person name="Liang C."/>
            <person name="Lipzen A."/>
            <person name="Lutzoni F."/>
            <person name="Magnuson J."/>
            <person name="Mondo S."/>
            <person name="Nolan M."/>
            <person name="Ohm R."/>
            <person name="Pangilinan J."/>
            <person name="Park H.-J."/>
            <person name="Ramirez L."/>
            <person name="Alfaro M."/>
            <person name="Sun H."/>
            <person name="Tritt A."/>
            <person name="Yoshinaga Y."/>
            <person name="Zwiers L.-H."/>
            <person name="Turgeon B."/>
            <person name="Goodwin S."/>
            <person name="Spatafora J."/>
            <person name="Crous P."/>
            <person name="Grigoriev I."/>
        </authorList>
    </citation>
    <scope>NUCLEOTIDE SEQUENCE</scope>
    <source>
        <strain evidence="2">CBS 133067</strain>
    </source>
</reference>
<accession>A0A9P4IGQ5</accession>
<feature type="compositionally biased region" description="Low complexity" evidence="1">
    <location>
        <begin position="20"/>
        <end position="29"/>
    </location>
</feature>
<protein>
    <submittedName>
        <fullName evidence="2">Uncharacterized protein</fullName>
    </submittedName>
</protein>
<evidence type="ECO:0000256" key="1">
    <source>
        <dbReference type="SAM" id="MobiDB-lite"/>
    </source>
</evidence>
<comment type="caution">
    <text evidence="2">The sequence shown here is derived from an EMBL/GenBank/DDBJ whole genome shotgun (WGS) entry which is preliminary data.</text>
</comment>
<dbReference type="AlphaFoldDB" id="A0A9P4IGQ5"/>
<keyword evidence="3" id="KW-1185">Reference proteome</keyword>
<evidence type="ECO:0000313" key="3">
    <source>
        <dbReference type="Proteomes" id="UP000799772"/>
    </source>
</evidence>
<dbReference type="OrthoDB" id="4158258at2759"/>
<dbReference type="Proteomes" id="UP000799772">
    <property type="component" value="Unassembled WGS sequence"/>
</dbReference>
<name>A0A9P4IGQ5_9PEZI</name>